<evidence type="ECO:0000256" key="5">
    <source>
        <dbReference type="ARBA" id="ARBA00023136"/>
    </source>
</evidence>
<dbReference type="InterPro" id="IPR005171">
    <property type="entry name" value="Cyt_c_oxidase_su4_prok"/>
</dbReference>
<feature type="transmembrane region" description="Helical" evidence="6">
    <location>
        <begin position="85"/>
        <end position="105"/>
    </location>
</feature>
<organism evidence="7 8">
    <name type="scientific">Pseudobacter ginsenosidimutans</name>
    <dbReference type="NCBI Taxonomy" id="661488"/>
    <lineage>
        <taxon>Bacteria</taxon>
        <taxon>Pseudomonadati</taxon>
        <taxon>Bacteroidota</taxon>
        <taxon>Chitinophagia</taxon>
        <taxon>Chitinophagales</taxon>
        <taxon>Chitinophagaceae</taxon>
        <taxon>Pseudobacter</taxon>
    </lineage>
</organism>
<keyword evidence="3 6" id="KW-0812">Transmembrane</keyword>
<gene>
    <name evidence="7" type="ORF">EV199_3855</name>
</gene>
<evidence type="ECO:0000313" key="8">
    <source>
        <dbReference type="Proteomes" id="UP000293874"/>
    </source>
</evidence>
<dbReference type="Proteomes" id="UP000293874">
    <property type="component" value="Unassembled WGS sequence"/>
</dbReference>
<dbReference type="AlphaFoldDB" id="A0A4Q7MSY6"/>
<sequence length="147" mass="17006">METFESVKQSHADGDGHGFDKAAIWRTFWILLVITVVELVVGMFIAPHFHSLKIWFNILYIIFTLAKAFYIIAEFMHLGHEIKNLVMTIAIPALLFIWFITAFLWDGDSYRNLRNTYDPYYHERTTTPVKETAPAHGHEAEKPGALH</sequence>
<feature type="transmembrane region" description="Helical" evidence="6">
    <location>
        <begin position="28"/>
        <end position="47"/>
    </location>
</feature>
<dbReference type="EMBL" id="SGXA01000002">
    <property type="protein sequence ID" value="RZS71942.1"/>
    <property type="molecule type" value="Genomic_DNA"/>
</dbReference>
<evidence type="ECO:0000256" key="4">
    <source>
        <dbReference type="ARBA" id="ARBA00022989"/>
    </source>
</evidence>
<dbReference type="GO" id="GO:0005886">
    <property type="term" value="C:plasma membrane"/>
    <property type="evidence" value="ECO:0007669"/>
    <property type="project" value="UniProtKB-SubCell"/>
</dbReference>
<reference evidence="7 8" key="1">
    <citation type="submission" date="2019-02" db="EMBL/GenBank/DDBJ databases">
        <title>Genomic Encyclopedia of Type Strains, Phase IV (KMG-IV): sequencing the most valuable type-strain genomes for metagenomic binning, comparative biology and taxonomic classification.</title>
        <authorList>
            <person name="Goeker M."/>
        </authorList>
    </citation>
    <scope>NUCLEOTIDE SEQUENCE [LARGE SCALE GENOMIC DNA]</scope>
    <source>
        <strain evidence="7 8">DSM 18116</strain>
    </source>
</reference>
<evidence type="ECO:0000313" key="7">
    <source>
        <dbReference type="EMBL" id="RZS71942.1"/>
    </source>
</evidence>
<keyword evidence="4 6" id="KW-1133">Transmembrane helix</keyword>
<comment type="subcellular location">
    <subcellularLocation>
        <location evidence="1">Cell membrane</location>
        <topology evidence="1">Multi-pass membrane protein</topology>
    </subcellularLocation>
</comment>
<comment type="caution">
    <text evidence="7">The sequence shown here is derived from an EMBL/GenBank/DDBJ whole genome shotgun (WGS) entry which is preliminary data.</text>
</comment>
<evidence type="ECO:0000256" key="2">
    <source>
        <dbReference type="ARBA" id="ARBA00022475"/>
    </source>
</evidence>
<dbReference type="OrthoDB" id="981917at2"/>
<keyword evidence="8" id="KW-1185">Reference proteome</keyword>
<feature type="transmembrane region" description="Helical" evidence="6">
    <location>
        <begin position="54"/>
        <end position="73"/>
    </location>
</feature>
<evidence type="ECO:0000256" key="1">
    <source>
        <dbReference type="ARBA" id="ARBA00004651"/>
    </source>
</evidence>
<evidence type="ECO:0000256" key="3">
    <source>
        <dbReference type="ARBA" id="ARBA00022692"/>
    </source>
</evidence>
<dbReference type="Pfam" id="PF03626">
    <property type="entry name" value="COX4_pro"/>
    <property type="match status" value="1"/>
</dbReference>
<protein>
    <submittedName>
        <fullName evidence="7">Cytochrome c oxidase subunit IV</fullName>
    </submittedName>
</protein>
<proteinExistence type="predicted"/>
<name>A0A4Q7MSY6_9BACT</name>
<dbReference type="RefSeq" id="WP_130542407.1">
    <property type="nucleotide sequence ID" value="NZ_CP042431.1"/>
</dbReference>
<keyword evidence="5 6" id="KW-0472">Membrane</keyword>
<evidence type="ECO:0000256" key="6">
    <source>
        <dbReference type="SAM" id="Phobius"/>
    </source>
</evidence>
<keyword evidence="2" id="KW-1003">Cell membrane</keyword>
<accession>A0A4Q7MSY6</accession>